<dbReference type="PROSITE" id="PS50893">
    <property type="entry name" value="ABC_TRANSPORTER_2"/>
    <property type="match status" value="1"/>
</dbReference>
<dbReference type="Pfam" id="PF00005">
    <property type="entry name" value="ABC_tran"/>
    <property type="match status" value="1"/>
</dbReference>
<dbReference type="InterPro" id="IPR017871">
    <property type="entry name" value="ABC_transporter-like_CS"/>
</dbReference>
<protein>
    <submittedName>
        <fullName evidence="5">ABC transporter ATP-binding protein</fullName>
    </submittedName>
</protein>
<dbReference type="EMBL" id="JACHVC010000012">
    <property type="protein sequence ID" value="MBC2607124.1"/>
    <property type="molecule type" value="Genomic_DNA"/>
</dbReference>
<dbReference type="GO" id="GO:0016887">
    <property type="term" value="F:ATP hydrolysis activity"/>
    <property type="evidence" value="ECO:0007669"/>
    <property type="project" value="InterPro"/>
</dbReference>
<dbReference type="InterPro" id="IPR003593">
    <property type="entry name" value="AAA+_ATPase"/>
</dbReference>
<keyword evidence="1" id="KW-0813">Transport</keyword>
<dbReference type="GO" id="GO:0005524">
    <property type="term" value="F:ATP binding"/>
    <property type="evidence" value="ECO:0007669"/>
    <property type="project" value="UniProtKB-KW"/>
</dbReference>
<dbReference type="PROSITE" id="PS00211">
    <property type="entry name" value="ABC_TRANSPORTER_1"/>
    <property type="match status" value="1"/>
</dbReference>
<evidence type="ECO:0000256" key="1">
    <source>
        <dbReference type="ARBA" id="ARBA00022448"/>
    </source>
</evidence>
<dbReference type="PANTHER" id="PTHR24220">
    <property type="entry name" value="IMPORT ATP-BINDING PROTEIN"/>
    <property type="match status" value="1"/>
</dbReference>
<keyword evidence="6" id="KW-1185">Reference proteome</keyword>
<proteinExistence type="predicted"/>
<dbReference type="SMART" id="SM00382">
    <property type="entry name" value="AAA"/>
    <property type="match status" value="1"/>
</dbReference>
<dbReference type="InterPro" id="IPR015854">
    <property type="entry name" value="ABC_transpr_LolD-like"/>
</dbReference>
<keyword evidence="2" id="KW-0547">Nucleotide-binding</keyword>
<gene>
    <name evidence="5" type="ORF">H5P27_13805</name>
</gene>
<dbReference type="GO" id="GO:0005886">
    <property type="term" value="C:plasma membrane"/>
    <property type="evidence" value="ECO:0007669"/>
    <property type="project" value="TreeGrafter"/>
</dbReference>
<reference evidence="5 6" key="1">
    <citation type="submission" date="2020-07" db="EMBL/GenBank/DDBJ databases">
        <authorList>
            <person name="Feng X."/>
        </authorList>
    </citation>
    <scope>NUCLEOTIDE SEQUENCE [LARGE SCALE GENOMIC DNA]</scope>
    <source>
        <strain evidence="5 6">JCM23202</strain>
    </source>
</reference>
<dbReference type="InterPro" id="IPR017911">
    <property type="entry name" value="MacB-like_ATP-bd"/>
</dbReference>
<dbReference type="AlphaFoldDB" id="A0A7X1B7J4"/>
<dbReference type="InterPro" id="IPR027417">
    <property type="entry name" value="P-loop_NTPase"/>
</dbReference>
<accession>A0A7X1B7J4</accession>
<sequence>MDTPVIKVSQVCKSFDDGKIQVLADVSLEIYPGEIVALWGASGSGKTTLLHLMGGLDAADCGSVVVDGLDPAEEKDRLRLRREKVGFVFQLHNLIADLTLYENCMIPLVATGGDRAVFEERFRKLSEHLEVDHRKDRRIQELSGGERQRVAICRALMHSPRVILADEPTGSLDEKVGETVFELLKETARQEGVTIVMATHERRFAEACDRIFQVRSGVVKEL</sequence>
<organism evidence="5 6">
    <name type="scientific">Pelagicoccus albus</name>
    <dbReference type="NCBI Taxonomy" id="415222"/>
    <lineage>
        <taxon>Bacteria</taxon>
        <taxon>Pseudomonadati</taxon>
        <taxon>Verrucomicrobiota</taxon>
        <taxon>Opitutia</taxon>
        <taxon>Puniceicoccales</taxon>
        <taxon>Pelagicoccaceae</taxon>
        <taxon>Pelagicoccus</taxon>
    </lineage>
</organism>
<evidence type="ECO:0000259" key="4">
    <source>
        <dbReference type="PROSITE" id="PS50893"/>
    </source>
</evidence>
<evidence type="ECO:0000256" key="3">
    <source>
        <dbReference type="ARBA" id="ARBA00022840"/>
    </source>
</evidence>
<keyword evidence="3 5" id="KW-0067">ATP-binding</keyword>
<dbReference type="Proteomes" id="UP000526501">
    <property type="component" value="Unassembled WGS sequence"/>
</dbReference>
<dbReference type="Gene3D" id="3.40.50.300">
    <property type="entry name" value="P-loop containing nucleotide triphosphate hydrolases"/>
    <property type="match status" value="1"/>
</dbReference>
<comment type="caution">
    <text evidence="5">The sequence shown here is derived from an EMBL/GenBank/DDBJ whole genome shotgun (WGS) entry which is preliminary data.</text>
</comment>
<dbReference type="GO" id="GO:0022857">
    <property type="term" value="F:transmembrane transporter activity"/>
    <property type="evidence" value="ECO:0007669"/>
    <property type="project" value="TreeGrafter"/>
</dbReference>
<dbReference type="CDD" id="cd03255">
    <property type="entry name" value="ABC_MJ0796_LolCDE_FtsE"/>
    <property type="match status" value="1"/>
</dbReference>
<dbReference type="SUPFAM" id="SSF52540">
    <property type="entry name" value="P-loop containing nucleoside triphosphate hydrolases"/>
    <property type="match status" value="1"/>
</dbReference>
<dbReference type="InterPro" id="IPR003439">
    <property type="entry name" value="ABC_transporter-like_ATP-bd"/>
</dbReference>
<evidence type="ECO:0000313" key="5">
    <source>
        <dbReference type="EMBL" id="MBC2607124.1"/>
    </source>
</evidence>
<name>A0A7X1B7J4_9BACT</name>
<feature type="domain" description="ABC transporter" evidence="4">
    <location>
        <begin position="6"/>
        <end position="222"/>
    </location>
</feature>
<evidence type="ECO:0000313" key="6">
    <source>
        <dbReference type="Proteomes" id="UP000526501"/>
    </source>
</evidence>
<evidence type="ECO:0000256" key="2">
    <source>
        <dbReference type="ARBA" id="ARBA00022741"/>
    </source>
</evidence>